<keyword evidence="13 16" id="KW-0862">Zinc</keyword>
<keyword evidence="11 15" id="KW-0863">Zinc-finger</keyword>
<evidence type="ECO:0000256" key="7">
    <source>
        <dbReference type="ARBA" id="ARBA00022490"/>
    </source>
</evidence>
<evidence type="ECO:0000256" key="11">
    <source>
        <dbReference type="ARBA" id="ARBA00022771"/>
    </source>
</evidence>
<dbReference type="PANTHER" id="PTHR12389">
    <property type="entry name" value="ZINC FINGER PROTEIN 294"/>
    <property type="match status" value="1"/>
</dbReference>
<dbReference type="InterPro" id="IPR011989">
    <property type="entry name" value="ARM-like"/>
</dbReference>
<dbReference type="InterPro" id="IPR001841">
    <property type="entry name" value="Znf_RING"/>
</dbReference>
<dbReference type="Pfam" id="PF23009">
    <property type="entry name" value="UBC_like"/>
    <property type="match status" value="1"/>
</dbReference>
<comment type="function">
    <text evidence="16">E3 ubiquitin-protein ligase. Component of the ribosome quality control complex (RQC), a ribosome-associated complex that mediates ubiquitination and extraction of incompletely synthesized nascent chains for proteasomal degradation.</text>
</comment>
<dbReference type="Proteomes" id="UP001303760">
    <property type="component" value="Unassembled WGS sequence"/>
</dbReference>
<dbReference type="GO" id="GO:0043023">
    <property type="term" value="F:ribosomal large subunit binding"/>
    <property type="evidence" value="ECO:0007669"/>
    <property type="project" value="TreeGrafter"/>
</dbReference>
<keyword evidence="9 16" id="KW-0479">Metal-binding</keyword>
<keyword evidence="12 16" id="KW-0833">Ubl conjugation pathway</keyword>
<dbReference type="PROSITE" id="PS50089">
    <property type="entry name" value="ZF_RING_2"/>
    <property type="match status" value="1"/>
</dbReference>
<evidence type="ECO:0000256" key="15">
    <source>
        <dbReference type="PROSITE-ProRule" id="PRU00175"/>
    </source>
</evidence>
<dbReference type="SMART" id="SM01197">
    <property type="entry name" value="FANCL_C"/>
    <property type="match status" value="1"/>
</dbReference>
<dbReference type="PANTHER" id="PTHR12389:SF0">
    <property type="entry name" value="E3 UBIQUITIN-PROTEIN LIGASE LISTERIN"/>
    <property type="match status" value="1"/>
</dbReference>
<evidence type="ECO:0000313" key="18">
    <source>
        <dbReference type="EMBL" id="KAK4239020.1"/>
    </source>
</evidence>
<gene>
    <name evidence="18" type="ORF">C8A03DRAFT_32943</name>
</gene>
<dbReference type="InterPro" id="IPR057030">
    <property type="entry name" value="TPR_Rkr-1"/>
</dbReference>
<evidence type="ECO:0000256" key="5">
    <source>
        <dbReference type="ARBA" id="ARBA00012483"/>
    </source>
</evidence>
<evidence type="ECO:0000256" key="4">
    <source>
        <dbReference type="ARBA" id="ARBA00007997"/>
    </source>
</evidence>
<evidence type="ECO:0000256" key="13">
    <source>
        <dbReference type="ARBA" id="ARBA00022833"/>
    </source>
</evidence>
<dbReference type="InterPro" id="IPR013083">
    <property type="entry name" value="Znf_RING/FYVE/PHD"/>
</dbReference>
<dbReference type="SUPFAM" id="SSF57850">
    <property type="entry name" value="RING/U-box"/>
    <property type="match status" value="1"/>
</dbReference>
<dbReference type="Pfam" id="PF22958">
    <property type="entry name" value="Ltn1_1st"/>
    <property type="match status" value="1"/>
</dbReference>
<comment type="pathway">
    <text evidence="3 16">Protein modification; protein ubiquitination.</text>
</comment>
<feature type="domain" description="RING-type" evidence="17">
    <location>
        <begin position="1543"/>
        <end position="1589"/>
    </location>
</feature>
<evidence type="ECO:0000256" key="9">
    <source>
        <dbReference type="ARBA" id="ARBA00022723"/>
    </source>
</evidence>
<dbReference type="SUPFAM" id="SSF48371">
    <property type="entry name" value="ARM repeat"/>
    <property type="match status" value="1"/>
</dbReference>
<name>A0AAN7CC32_9PEZI</name>
<evidence type="ECO:0000256" key="10">
    <source>
        <dbReference type="ARBA" id="ARBA00022737"/>
    </source>
</evidence>
<evidence type="ECO:0000256" key="16">
    <source>
        <dbReference type="RuleBase" id="RU367090"/>
    </source>
</evidence>
<evidence type="ECO:0000256" key="2">
    <source>
        <dbReference type="ARBA" id="ARBA00004514"/>
    </source>
</evidence>
<dbReference type="Pfam" id="PF13639">
    <property type="entry name" value="zf-RING_2"/>
    <property type="match status" value="1"/>
</dbReference>
<dbReference type="Pfam" id="PF23280">
    <property type="entry name" value="TPR_26"/>
    <property type="match status" value="1"/>
</dbReference>
<dbReference type="Gene3D" id="1.25.10.10">
    <property type="entry name" value="Leucine-rich Repeat Variant"/>
    <property type="match status" value="1"/>
</dbReference>
<reference evidence="18" key="1">
    <citation type="journal article" date="2023" name="Mol. Phylogenet. Evol.">
        <title>Genome-scale phylogeny and comparative genomics of the fungal order Sordariales.</title>
        <authorList>
            <person name="Hensen N."/>
            <person name="Bonometti L."/>
            <person name="Westerberg I."/>
            <person name="Brannstrom I.O."/>
            <person name="Guillou S."/>
            <person name="Cros-Aarteil S."/>
            <person name="Calhoun S."/>
            <person name="Haridas S."/>
            <person name="Kuo A."/>
            <person name="Mondo S."/>
            <person name="Pangilinan J."/>
            <person name="Riley R."/>
            <person name="LaButti K."/>
            <person name="Andreopoulos B."/>
            <person name="Lipzen A."/>
            <person name="Chen C."/>
            <person name="Yan M."/>
            <person name="Daum C."/>
            <person name="Ng V."/>
            <person name="Clum A."/>
            <person name="Steindorff A."/>
            <person name="Ohm R.A."/>
            <person name="Martin F."/>
            <person name="Silar P."/>
            <person name="Natvig D.O."/>
            <person name="Lalanne C."/>
            <person name="Gautier V."/>
            <person name="Ament-Velasquez S.L."/>
            <person name="Kruys A."/>
            <person name="Hutchinson M.I."/>
            <person name="Powell A.J."/>
            <person name="Barry K."/>
            <person name="Miller A.N."/>
            <person name="Grigoriev I.V."/>
            <person name="Debuchy R."/>
            <person name="Gladieux P."/>
            <person name="Hiltunen Thoren M."/>
            <person name="Johannesson H."/>
        </authorList>
    </citation>
    <scope>NUCLEOTIDE SEQUENCE</scope>
    <source>
        <strain evidence="18">CBS 532.94</strain>
    </source>
</reference>
<evidence type="ECO:0000259" key="17">
    <source>
        <dbReference type="PROSITE" id="PS50089"/>
    </source>
</evidence>
<comment type="catalytic activity">
    <reaction evidence="1 16">
        <text>S-ubiquitinyl-[E2 ubiquitin-conjugating enzyme]-L-cysteine + [acceptor protein]-L-lysine = [E2 ubiquitin-conjugating enzyme]-L-cysteine + N(6)-ubiquitinyl-[acceptor protein]-L-lysine.</text>
        <dbReference type="EC" id="2.3.2.27"/>
    </reaction>
</comment>
<reference evidence="18" key="2">
    <citation type="submission" date="2023-05" db="EMBL/GenBank/DDBJ databases">
        <authorList>
            <consortium name="Lawrence Berkeley National Laboratory"/>
            <person name="Steindorff A."/>
            <person name="Hensen N."/>
            <person name="Bonometti L."/>
            <person name="Westerberg I."/>
            <person name="Brannstrom I.O."/>
            <person name="Guillou S."/>
            <person name="Cros-Aarteil S."/>
            <person name="Calhoun S."/>
            <person name="Haridas S."/>
            <person name="Kuo A."/>
            <person name="Mondo S."/>
            <person name="Pangilinan J."/>
            <person name="Riley R."/>
            <person name="Labutti K."/>
            <person name="Andreopoulos B."/>
            <person name="Lipzen A."/>
            <person name="Chen C."/>
            <person name="Yanf M."/>
            <person name="Daum C."/>
            <person name="Ng V."/>
            <person name="Clum A."/>
            <person name="Ohm R."/>
            <person name="Martin F."/>
            <person name="Silar P."/>
            <person name="Natvig D."/>
            <person name="Lalanne C."/>
            <person name="Gautier V."/>
            <person name="Ament-Velasquez S.L."/>
            <person name="Kruys A."/>
            <person name="Hutchinson M.I."/>
            <person name="Powell A.J."/>
            <person name="Barry K."/>
            <person name="Miller A.N."/>
            <person name="Grigoriev I.V."/>
            <person name="Debuchy R."/>
            <person name="Gladieux P."/>
            <person name="Thoren M.H."/>
            <person name="Johannesson H."/>
        </authorList>
    </citation>
    <scope>NUCLEOTIDE SEQUENCE</scope>
    <source>
        <strain evidence="18">CBS 532.94</strain>
    </source>
</reference>
<dbReference type="InterPro" id="IPR039804">
    <property type="entry name" value="RING-CH-C4HC3_LTN1"/>
</dbReference>
<dbReference type="InterPro" id="IPR054478">
    <property type="entry name" value="LTN1_UBC"/>
</dbReference>
<evidence type="ECO:0000256" key="1">
    <source>
        <dbReference type="ARBA" id="ARBA00000900"/>
    </source>
</evidence>
<evidence type="ECO:0000313" key="19">
    <source>
        <dbReference type="Proteomes" id="UP001303760"/>
    </source>
</evidence>
<dbReference type="GO" id="GO:0008270">
    <property type="term" value="F:zinc ion binding"/>
    <property type="evidence" value="ECO:0007669"/>
    <property type="project" value="UniProtKB-KW"/>
</dbReference>
<dbReference type="InterPro" id="IPR011016">
    <property type="entry name" value="Znf_RING-CH"/>
</dbReference>
<dbReference type="InterPro" id="IPR054476">
    <property type="entry name" value="Ltn1_N"/>
</dbReference>
<keyword evidence="7" id="KW-0963">Cytoplasm</keyword>
<dbReference type="GO" id="GO:1990112">
    <property type="term" value="C:RQC complex"/>
    <property type="evidence" value="ECO:0007669"/>
    <property type="project" value="UniProtKB-UniRule"/>
</dbReference>
<dbReference type="FunFam" id="3.30.40.10:FF:000038">
    <property type="entry name" value="E3 ubiquitin-protein ligase listerin"/>
    <property type="match status" value="1"/>
</dbReference>
<keyword evidence="8 16" id="KW-0808">Transferase</keyword>
<dbReference type="InterPro" id="IPR054477">
    <property type="entry name" value="LTN1_E3_ligase_6th"/>
</dbReference>
<proteinExistence type="inferred from homology"/>
<comment type="subunit">
    <text evidence="16">Component of the ribosome quality control complex (RQC).</text>
</comment>
<evidence type="ECO:0000256" key="8">
    <source>
        <dbReference type="ARBA" id="ARBA00022679"/>
    </source>
</evidence>
<evidence type="ECO:0000256" key="6">
    <source>
        <dbReference type="ARBA" id="ARBA00017157"/>
    </source>
</evidence>
<dbReference type="GO" id="GO:0005829">
    <property type="term" value="C:cytosol"/>
    <property type="evidence" value="ECO:0007669"/>
    <property type="project" value="UniProtKB-SubCell"/>
</dbReference>
<dbReference type="GO" id="GO:0072344">
    <property type="term" value="P:rescue of stalled ribosome"/>
    <property type="evidence" value="ECO:0007669"/>
    <property type="project" value="UniProtKB-UniRule"/>
</dbReference>
<dbReference type="Gene3D" id="3.30.40.10">
    <property type="entry name" value="Zinc/RING finger domain, C3HC4 (zinc finger)"/>
    <property type="match status" value="1"/>
</dbReference>
<dbReference type="GO" id="GO:1990116">
    <property type="term" value="P:ribosome-associated ubiquitin-dependent protein catabolic process"/>
    <property type="evidence" value="ECO:0007669"/>
    <property type="project" value="UniProtKB-UniRule"/>
</dbReference>
<dbReference type="EMBL" id="MU860076">
    <property type="protein sequence ID" value="KAK4239020.1"/>
    <property type="molecule type" value="Genomic_DNA"/>
</dbReference>
<dbReference type="SMART" id="SM00744">
    <property type="entry name" value="RINGv"/>
    <property type="match status" value="1"/>
</dbReference>
<accession>A0AAN7CC32</accession>
<comment type="subcellular location">
    <subcellularLocation>
        <location evidence="2">Cytoplasm</location>
        <location evidence="2">Cytosol</location>
    </subcellularLocation>
</comment>
<keyword evidence="10" id="KW-0677">Repeat</keyword>
<comment type="function">
    <text evidence="14">E3 ubiquitin-protein ligase component of the ribosome quality control complex (RQC), a ribosome-associated complex that mediates ubiquitination and extraction of incompletely synthesized nascent chains for proteasomal degradation. Mediates ubiquitination of proteins derived from mRNAs lacking stop codons (non-stop proteins) and other translation arrest products induced by poly-lysine sequences and tandem rare codons. Ubiquitination leads to CDC48 recruitment for extraction and degradation of the incomplete translation product. May indirectly play a role in chromatin function and transcription.</text>
</comment>
<comment type="similarity">
    <text evidence="4 16">Belongs to the LTN1 family.</text>
</comment>
<comment type="caution">
    <text evidence="18">The sequence shown here is derived from an EMBL/GenBank/DDBJ whole genome shotgun (WGS) entry which is preliminary data.</text>
</comment>
<dbReference type="CDD" id="cd16491">
    <property type="entry name" value="RING-CH-C4HC3_LTN1"/>
    <property type="match status" value="1"/>
</dbReference>
<dbReference type="EC" id="2.3.2.27" evidence="5 16"/>
<organism evidence="18 19">
    <name type="scientific">Achaetomium macrosporum</name>
    <dbReference type="NCBI Taxonomy" id="79813"/>
    <lineage>
        <taxon>Eukaryota</taxon>
        <taxon>Fungi</taxon>
        <taxon>Dikarya</taxon>
        <taxon>Ascomycota</taxon>
        <taxon>Pezizomycotina</taxon>
        <taxon>Sordariomycetes</taxon>
        <taxon>Sordariomycetidae</taxon>
        <taxon>Sordariales</taxon>
        <taxon>Chaetomiaceae</taxon>
        <taxon>Achaetomium</taxon>
    </lineage>
</organism>
<protein>
    <recommendedName>
        <fullName evidence="6 16">E3 ubiquitin-protein ligase listerin</fullName>
        <ecNumber evidence="5 16">2.3.2.27</ecNumber>
    </recommendedName>
    <alternativeName>
        <fullName evidence="16">RING-type E3 ubiquitin transferase listerin</fullName>
    </alternativeName>
</protein>
<keyword evidence="19" id="KW-1185">Reference proteome</keyword>
<dbReference type="InterPro" id="IPR016024">
    <property type="entry name" value="ARM-type_fold"/>
</dbReference>
<dbReference type="Pfam" id="PF22999">
    <property type="entry name" value="LTN1_E3_ligase_6th"/>
    <property type="match status" value="1"/>
</dbReference>
<evidence type="ECO:0000256" key="14">
    <source>
        <dbReference type="ARBA" id="ARBA00055150"/>
    </source>
</evidence>
<dbReference type="InterPro" id="IPR039795">
    <property type="entry name" value="LTN1/Rkr1"/>
</dbReference>
<evidence type="ECO:0000256" key="12">
    <source>
        <dbReference type="ARBA" id="ARBA00022786"/>
    </source>
</evidence>
<dbReference type="GO" id="GO:0061630">
    <property type="term" value="F:ubiquitin protein ligase activity"/>
    <property type="evidence" value="ECO:0007669"/>
    <property type="project" value="UniProtKB-UniRule"/>
</dbReference>
<dbReference type="SMART" id="SM00184">
    <property type="entry name" value="RING"/>
    <property type="match status" value="1"/>
</dbReference>
<evidence type="ECO:0000256" key="3">
    <source>
        <dbReference type="ARBA" id="ARBA00004906"/>
    </source>
</evidence>
<sequence>MFPKSSTKGPKGGAFGGFATSSTTLSYLTPPPDFSGIPQEVVVPFKNLLKKDNTTKEKALQDILAYIQGLGSDGQAPDEPVIDAYVELYPRLSIDDSARVRELSHQLLFHLLNAAKKRMAKHLPSFVGAWLAGTFDRDKRVARAASDALASFLQTKEKEEAFWKAVQTRALDFAIEAIQETPGTLSDERSTTKEDSEAKYHRVVGASLSLAFNLVNKGDIGALSDGLDRYLGVDAIWTMSKADDWFVRKAFYRFLNVLRDAKPEVLEPRLQQVGKALVADGLRNSQTGSATDLLKVLASLTRQFPQVWGTQKHPLQRLQTFVSQGSQGGAEEYWRSLDELLQTLPDKMPPVDVVSNFLGAVRKGVADRLESHTGRHQAFQTYARVFELFLGHVPLSTPFLEGNLSNLTRQYLHPNPELVPLPSPQRPEFLAEAWMSVAKHSEDETRKAVAEEWQKLGSEFLLRMSNSLPEVSEGYKKSQNAIASEGERWFALVANTISRAGDRSSSMLGVITASSKEVLAGALDLLTKRNFKPFGAASVIRSASRHYPVLCADMNLLGSLFPVDGTETYAVIVASPSLPYLVSDLNTISSGAEGCFGKIWTSLAEAALRLSDRQLTVSAIRLLIGIPSVAAYAQPFTPLQAFLISCWQEYANGGDGSALKDLCKATLTYDILNQDSAKAIAIGIVSSLDVPEAHQSALAALELLLQEQPKLLSTNDELHVRLVSSLLALTELSDTGLSEKARSLKSLLDNEPVARNPVAKIIENHLGEANLSSLEVGTLLQQALSVLNSGAAPAEDIFPSSTIWMNELSGFLTCGPNPSLSITFGLEGAYFLVKGHPNAKKQSPRRDSRGRSIPARMALFTAKLLCSGVQLCSLPPEFQLELVYLLCLTDALTEDQLSVPQADGLWGNSPENEADALEFRDLSRKAVDTVVVGCGSWVDWDMAGDSLVERLISFMLREAVGFSPGAFYTAKSLSSLFGRLIRIHGRAPSKLEEWLGRLGIMKPASNTMLVTAAFVTGIHEPLASSTAFSTLINRLISEVSGVPGSLDASSGALPSLVLLNLCMDVYDHNVIIPVETRKQVLALQQFTRWMDSPEELSYQTATVICRAIKRMLPGVKDTYGPYWEKTVEYCIWLWKKAANDRPEERLPYVHASLELYRALHNNANANDDLEDALATHRKAISAALVGLLSIPREATANVPGQITDRLLERIVSRIPSMKLDELGDVYEPVASESREIQKAAFGLLHRALPAAQEDINLAVVMDKKAANLPDEVLSLLLNAPNPDDYSDEELSQFPVAIRSYLLAWHLVFDAYGTASFRVRNDYTNNLKSGKHLDPLLRFLVDVLGHALARPLDLDKEGFTADHIRSYDIDTAEFEPPERDMNWLLIHLFYLILKYIPGLFKMWYLDCPSKQTKNSIQSWMQKYFSPLIISDALDEVVTWASNQEKIDADTQDIVVKVSKTMHEITAGYPIDDDVATISLHVPKSYPLEPVDVVSVKRVAVKEDKWQAWMKAIKAVIMFGNCSLVDGLTAFRRNISLAMKGQEECAICYSIIAPDRTLPDKKCGTCSHYFHRVCLYKWFQNSGRNTCPLCRNAIDYLGSDTKRRRPEHE</sequence>